<dbReference type="EMBL" id="SMAJ01000004">
    <property type="protein sequence ID" value="TCT08932.1"/>
    <property type="molecule type" value="Genomic_DNA"/>
</dbReference>
<dbReference type="GO" id="GO:0000976">
    <property type="term" value="F:transcription cis-regulatory region binding"/>
    <property type="evidence" value="ECO:0007669"/>
    <property type="project" value="TreeGrafter"/>
</dbReference>
<dbReference type="InterPro" id="IPR009057">
    <property type="entry name" value="Homeodomain-like_sf"/>
</dbReference>
<dbReference type="InterPro" id="IPR036271">
    <property type="entry name" value="Tet_transcr_reg_TetR-rel_C_sf"/>
</dbReference>
<feature type="region of interest" description="Disordered" evidence="5">
    <location>
        <begin position="1"/>
        <end position="20"/>
    </location>
</feature>
<dbReference type="Proteomes" id="UP000295525">
    <property type="component" value="Unassembled WGS sequence"/>
</dbReference>
<comment type="caution">
    <text evidence="7">The sequence shown here is derived from an EMBL/GenBank/DDBJ whole genome shotgun (WGS) entry which is preliminary data.</text>
</comment>
<dbReference type="RefSeq" id="WP_132580994.1">
    <property type="nucleotide sequence ID" value="NZ_SMAJ01000004.1"/>
</dbReference>
<dbReference type="SUPFAM" id="SSF46689">
    <property type="entry name" value="Homeodomain-like"/>
    <property type="match status" value="1"/>
</dbReference>
<evidence type="ECO:0000313" key="8">
    <source>
        <dbReference type="Proteomes" id="UP000295525"/>
    </source>
</evidence>
<dbReference type="Pfam" id="PF00440">
    <property type="entry name" value="TetR_N"/>
    <property type="match status" value="1"/>
</dbReference>
<name>A0A4R3M775_9BURK</name>
<dbReference type="AlphaFoldDB" id="A0A4R3M775"/>
<evidence type="ECO:0000256" key="1">
    <source>
        <dbReference type="ARBA" id="ARBA00023015"/>
    </source>
</evidence>
<sequence>MEQKPEQPTPGGRRLHKDDTPGRERLLDTAILLFSDRGIANTTIAQIAKEGKVTSAMVHYWFETREKLYDAVVEERLGPLIQAIWEPADIEHESAIELIRGLLTRMFEVTDVAPWVPSLWLREIVQVGGLLRERLLRRIPRDRSNAFRQKIVEAQSRGEVNPEIEPTLLFTSMLAQVMLPQATTSCVWHEDNTTMSLGREQIRRHAVALLMRGLAGPAIRPEELNGGRK</sequence>
<keyword evidence="8" id="KW-1185">Reference proteome</keyword>
<dbReference type="SUPFAM" id="SSF48498">
    <property type="entry name" value="Tetracyclin repressor-like, C-terminal domain"/>
    <property type="match status" value="1"/>
</dbReference>
<dbReference type="OrthoDB" id="2356263at2"/>
<feature type="domain" description="HTH tetR-type" evidence="6">
    <location>
        <begin position="20"/>
        <end position="80"/>
    </location>
</feature>
<evidence type="ECO:0000256" key="2">
    <source>
        <dbReference type="ARBA" id="ARBA00023125"/>
    </source>
</evidence>
<protein>
    <submittedName>
        <fullName evidence="7">TetR family transcriptional regulator</fullName>
    </submittedName>
</protein>
<evidence type="ECO:0000256" key="5">
    <source>
        <dbReference type="SAM" id="MobiDB-lite"/>
    </source>
</evidence>
<dbReference type="PANTHER" id="PTHR30055">
    <property type="entry name" value="HTH-TYPE TRANSCRIPTIONAL REGULATOR RUTR"/>
    <property type="match status" value="1"/>
</dbReference>
<keyword evidence="2 4" id="KW-0238">DNA-binding</keyword>
<evidence type="ECO:0000259" key="6">
    <source>
        <dbReference type="PROSITE" id="PS50977"/>
    </source>
</evidence>
<keyword evidence="1" id="KW-0805">Transcription regulation</keyword>
<evidence type="ECO:0000256" key="3">
    <source>
        <dbReference type="ARBA" id="ARBA00023163"/>
    </source>
</evidence>
<dbReference type="PANTHER" id="PTHR30055:SF234">
    <property type="entry name" value="HTH-TYPE TRANSCRIPTIONAL REGULATOR BETI"/>
    <property type="match status" value="1"/>
</dbReference>
<dbReference type="InterPro" id="IPR050109">
    <property type="entry name" value="HTH-type_TetR-like_transc_reg"/>
</dbReference>
<dbReference type="GO" id="GO:0003700">
    <property type="term" value="F:DNA-binding transcription factor activity"/>
    <property type="evidence" value="ECO:0007669"/>
    <property type="project" value="TreeGrafter"/>
</dbReference>
<dbReference type="Gene3D" id="1.10.357.10">
    <property type="entry name" value="Tetracycline Repressor, domain 2"/>
    <property type="match status" value="1"/>
</dbReference>
<evidence type="ECO:0000256" key="4">
    <source>
        <dbReference type="PROSITE-ProRule" id="PRU00335"/>
    </source>
</evidence>
<reference evidence="7 8" key="1">
    <citation type="submission" date="2019-03" db="EMBL/GenBank/DDBJ databases">
        <title>Genomic Encyclopedia of Type Strains, Phase IV (KMG-IV): sequencing the most valuable type-strain genomes for metagenomic binning, comparative biology and taxonomic classification.</title>
        <authorList>
            <person name="Goeker M."/>
        </authorList>
    </citation>
    <scope>NUCLEOTIDE SEQUENCE [LARGE SCALE GENOMIC DNA]</scope>
    <source>
        <strain evidence="7 8">DSM 24591</strain>
    </source>
</reference>
<feature type="DNA-binding region" description="H-T-H motif" evidence="4">
    <location>
        <begin position="43"/>
        <end position="62"/>
    </location>
</feature>
<gene>
    <name evidence="7" type="ORF">EDC26_10491</name>
</gene>
<keyword evidence="3" id="KW-0804">Transcription</keyword>
<organism evidence="7 8">
    <name type="scientific">Paralcaligenes ureilyticus</name>
    <dbReference type="NCBI Taxonomy" id="627131"/>
    <lineage>
        <taxon>Bacteria</taxon>
        <taxon>Pseudomonadati</taxon>
        <taxon>Pseudomonadota</taxon>
        <taxon>Betaproteobacteria</taxon>
        <taxon>Burkholderiales</taxon>
        <taxon>Alcaligenaceae</taxon>
        <taxon>Paralcaligenes</taxon>
    </lineage>
</organism>
<evidence type="ECO:0000313" key="7">
    <source>
        <dbReference type="EMBL" id="TCT08932.1"/>
    </source>
</evidence>
<dbReference type="PROSITE" id="PS50977">
    <property type="entry name" value="HTH_TETR_2"/>
    <property type="match status" value="1"/>
</dbReference>
<dbReference type="InterPro" id="IPR001647">
    <property type="entry name" value="HTH_TetR"/>
</dbReference>
<accession>A0A4R3M775</accession>
<proteinExistence type="predicted"/>